<evidence type="ECO:0000313" key="8">
    <source>
        <dbReference type="Proteomes" id="UP000678393"/>
    </source>
</evidence>
<dbReference type="InterPro" id="IPR000330">
    <property type="entry name" value="SNF2_N"/>
</dbReference>
<dbReference type="InterPro" id="IPR014001">
    <property type="entry name" value="Helicase_ATP-bd"/>
</dbReference>
<dbReference type="InterPro" id="IPR049730">
    <property type="entry name" value="SNF2/RAD54-like_C"/>
</dbReference>
<dbReference type="SUPFAM" id="SSF52540">
    <property type="entry name" value="P-loop containing nucleoside triphosphate hydrolases"/>
    <property type="match status" value="2"/>
</dbReference>
<dbReference type="Pfam" id="PF00271">
    <property type="entry name" value="Helicase_C"/>
    <property type="match status" value="1"/>
</dbReference>
<dbReference type="InterPro" id="IPR038718">
    <property type="entry name" value="SNF2-like_sf"/>
</dbReference>
<protein>
    <recommendedName>
        <fullName evidence="9">DNA excision repair protein ERCC-6-like 2</fullName>
    </recommendedName>
</protein>
<dbReference type="InterPro" id="IPR001650">
    <property type="entry name" value="Helicase_C-like"/>
</dbReference>
<dbReference type="GO" id="GO:0005524">
    <property type="term" value="F:ATP binding"/>
    <property type="evidence" value="ECO:0007669"/>
    <property type="project" value="InterPro"/>
</dbReference>
<dbReference type="GO" id="GO:0005634">
    <property type="term" value="C:nucleus"/>
    <property type="evidence" value="ECO:0007669"/>
    <property type="project" value="UniProtKB-SubCell"/>
</dbReference>
<dbReference type="Gene3D" id="3.40.50.300">
    <property type="entry name" value="P-loop containing nucleotide triphosphate hydrolases"/>
    <property type="match status" value="1"/>
</dbReference>
<comment type="subcellular location">
    <subcellularLocation>
        <location evidence="1">Nucleus</location>
    </subcellularLocation>
</comment>
<dbReference type="InterPro" id="IPR050496">
    <property type="entry name" value="SNF2_RAD54_helicase_repair"/>
</dbReference>
<feature type="region of interest" description="Disordered" evidence="4">
    <location>
        <begin position="621"/>
        <end position="655"/>
    </location>
</feature>
<sequence>MTSRREMCSGLFQPLTGQEKASRLEEKFGYYLDSDDETEASDISNQAKISKLRKEVDISSKWLNSQTGSSSLLRGNNRMQQKRKSHEERPSLTMAPTSDKVGFRLSADDVQPSVIVPATINQYLRDYQREGIRFLYQHYIAKTGAILGDDMGLGKTIQVIGFLAALLGKQGTQTDTLHNIPKFIRQMSDDIPSSPPKQAHKPFLIIGPSAVMYNWLDELKTWGYFSASKFHGADKETCLNNLKKGKLEVVVTTFETFRDNTTVLNQVEWEAVIVDEVHKIKGLKAQITHALKTVKAPCRFGLTGTVLQNNMSELWSLFDWVQPGILGTLEQFETDFVQTIENGQRHDATKRELAQARKRKDAFSDIRKRLMLRRTKALIADQLPSKEDMVVMCRLSEMQRSVYKAVLSHPDMKLVLCAKDPCDCRSGKFRASCCYKLLDIIEQYVIGQGHVYRRIDGKTSSHHRHDIVKQFNSDSSIFLCLISTKAGGLGLNLTGANRVVIFDPNWNPSHDLQAQDRAYRIGQTRDVKVYRLVSAGTIEENVYLRQIYKQQLDQVVIGTTNARRYFHGIQGDKGNCGELFGIKNMFSLRTGSSCLTMDILKRNDKIERGLAGYDITHYVPPHPSLTTDVIQDDDENSERDDRQLLDSSSDEEDEEFLRNLFGSERSHDEDIDQQAVTKNHSEAALNDSHKFPNTLEEAVRESDSDDDQFSLIPNLRKRPVSQLRSTEKPVPSLLAPGLSSLSSEKTRLLSPDTVAFTGITFSSRTYRNSDVCDQRFEAAETVHRGAVSGLSWLFDDSDDEKNINKRVERKAAETNKMLVDFKKNKLKDGTSATSGPEETLFSHCAARSNVNPGRNISTERLKAGTGRATSAAEAKASTSKGNISLEQLVLKSNDVIHTHANAKVVGSSRAEDHMTNCAMQDVFELHTNSQAPALQCDPYSQEKLPEQQKKGRRRQKPDSTVIKCNISGSFLLVGQTP</sequence>
<dbReference type="PROSITE" id="PS51194">
    <property type="entry name" value="HELICASE_CTER"/>
    <property type="match status" value="1"/>
</dbReference>
<name>A0A8S3YGF7_9EUPU</name>
<dbReference type="Proteomes" id="UP000678393">
    <property type="component" value="Unassembled WGS sequence"/>
</dbReference>
<dbReference type="SMART" id="SM00487">
    <property type="entry name" value="DEXDc"/>
    <property type="match status" value="1"/>
</dbReference>
<dbReference type="PROSITE" id="PS51192">
    <property type="entry name" value="HELICASE_ATP_BIND_1"/>
    <property type="match status" value="1"/>
</dbReference>
<dbReference type="PANTHER" id="PTHR45629">
    <property type="entry name" value="SNF2/RAD54 FAMILY MEMBER"/>
    <property type="match status" value="1"/>
</dbReference>
<dbReference type="PANTHER" id="PTHR45629:SF7">
    <property type="entry name" value="DNA EXCISION REPAIR PROTEIN ERCC-6-RELATED"/>
    <property type="match status" value="1"/>
</dbReference>
<dbReference type="AlphaFoldDB" id="A0A8S3YGF7"/>
<organism evidence="7 8">
    <name type="scientific">Candidula unifasciata</name>
    <dbReference type="NCBI Taxonomy" id="100452"/>
    <lineage>
        <taxon>Eukaryota</taxon>
        <taxon>Metazoa</taxon>
        <taxon>Spiralia</taxon>
        <taxon>Lophotrochozoa</taxon>
        <taxon>Mollusca</taxon>
        <taxon>Gastropoda</taxon>
        <taxon>Heterobranchia</taxon>
        <taxon>Euthyneura</taxon>
        <taxon>Panpulmonata</taxon>
        <taxon>Eupulmonata</taxon>
        <taxon>Stylommatophora</taxon>
        <taxon>Helicina</taxon>
        <taxon>Helicoidea</taxon>
        <taxon>Geomitridae</taxon>
        <taxon>Candidula</taxon>
    </lineage>
</organism>
<feature type="compositionally biased region" description="Polar residues" evidence="4">
    <location>
        <begin position="67"/>
        <end position="79"/>
    </location>
</feature>
<proteinExistence type="predicted"/>
<dbReference type="Gene3D" id="3.40.50.10810">
    <property type="entry name" value="Tandem AAA-ATPase domain"/>
    <property type="match status" value="1"/>
</dbReference>
<dbReference type="CDD" id="cd18793">
    <property type="entry name" value="SF2_C_SNF"/>
    <property type="match status" value="1"/>
</dbReference>
<evidence type="ECO:0000259" key="6">
    <source>
        <dbReference type="PROSITE" id="PS51194"/>
    </source>
</evidence>
<evidence type="ECO:0000313" key="7">
    <source>
        <dbReference type="EMBL" id="CAG5116147.1"/>
    </source>
</evidence>
<evidence type="ECO:0008006" key="9">
    <source>
        <dbReference type="Google" id="ProtNLM"/>
    </source>
</evidence>
<feature type="region of interest" description="Disordered" evidence="4">
    <location>
        <begin position="67"/>
        <end position="98"/>
    </location>
</feature>
<comment type="caution">
    <text evidence="7">The sequence shown here is derived from an EMBL/GenBank/DDBJ whole genome shotgun (WGS) entry which is preliminary data.</text>
</comment>
<gene>
    <name evidence="7" type="ORF">CUNI_LOCUS1705</name>
</gene>
<evidence type="ECO:0000256" key="1">
    <source>
        <dbReference type="ARBA" id="ARBA00004123"/>
    </source>
</evidence>
<feature type="domain" description="Helicase C-terminal" evidence="6">
    <location>
        <begin position="397"/>
        <end position="563"/>
    </location>
</feature>
<evidence type="ECO:0000256" key="2">
    <source>
        <dbReference type="ARBA" id="ARBA00022801"/>
    </source>
</evidence>
<evidence type="ECO:0000256" key="3">
    <source>
        <dbReference type="ARBA" id="ARBA00023242"/>
    </source>
</evidence>
<evidence type="ECO:0000256" key="4">
    <source>
        <dbReference type="SAM" id="MobiDB-lite"/>
    </source>
</evidence>
<feature type="region of interest" description="Disordered" evidence="4">
    <location>
        <begin position="939"/>
        <end position="960"/>
    </location>
</feature>
<dbReference type="SMART" id="SM00490">
    <property type="entry name" value="HELICc"/>
    <property type="match status" value="1"/>
</dbReference>
<dbReference type="GO" id="GO:0016787">
    <property type="term" value="F:hydrolase activity"/>
    <property type="evidence" value="ECO:0007669"/>
    <property type="project" value="UniProtKB-KW"/>
</dbReference>
<dbReference type="InterPro" id="IPR027417">
    <property type="entry name" value="P-loop_NTPase"/>
</dbReference>
<dbReference type="EMBL" id="CAJHNH020000217">
    <property type="protein sequence ID" value="CAG5116147.1"/>
    <property type="molecule type" value="Genomic_DNA"/>
</dbReference>
<feature type="non-terminal residue" evidence="7">
    <location>
        <position position="977"/>
    </location>
</feature>
<dbReference type="Pfam" id="PF00176">
    <property type="entry name" value="SNF2-rel_dom"/>
    <property type="match status" value="1"/>
</dbReference>
<reference evidence="7" key="1">
    <citation type="submission" date="2021-04" db="EMBL/GenBank/DDBJ databases">
        <authorList>
            <consortium name="Molecular Ecology Group"/>
        </authorList>
    </citation>
    <scope>NUCLEOTIDE SEQUENCE</scope>
</reference>
<feature type="domain" description="Helicase ATP-binding" evidence="5">
    <location>
        <begin position="136"/>
        <end position="324"/>
    </location>
</feature>
<keyword evidence="3" id="KW-0539">Nucleus</keyword>
<dbReference type="FunFam" id="3.40.50.10810:FF:000019">
    <property type="entry name" value="DNA excision repair protein ERCC-6-like 2 isoform X1"/>
    <property type="match status" value="1"/>
</dbReference>
<keyword evidence="2" id="KW-0378">Hydrolase</keyword>
<evidence type="ECO:0000259" key="5">
    <source>
        <dbReference type="PROSITE" id="PS51192"/>
    </source>
</evidence>
<keyword evidence="8" id="KW-1185">Reference proteome</keyword>
<accession>A0A8S3YGF7</accession>
<dbReference type="OrthoDB" id="448448at2759"/>